<evidence type="ECO:0000256" key="8">
    <source>
        <dbReference type="ARBA" id="ARBA00023242"/>
    </source>
</evidence>
<dbReference type="InterPro" id="IPR039259">
    <property type="entry name" value="Protein_maelstrom"/>
</dbReference>
<dbReference type="Proteomes" id="UP001642520">
    <property type="component" value="Unassembled WGS sequence"/>
</dbReference>
<accession>A0ABP1NQI3</accession>
<evidence type="ECO:0000313" key="11">
    <source>
        <dbReference type="Proteomes" id="UP001642520"/>
    </source>
</evidence>
<comment type="caution">
    <text evidence="10">The sequence shown here is derived from an EMBL/GenBank/DDBJ whole genome shotgun (WGS) entry which is preliminary data.</text>
</comment>
<evidence type="ECO:0000256" key="1">
    <source>
        <dbReference type="ARBA" id="ARBA00004123"/>
    </source>
</evidence>
<dbReference type="PANTHER" id="PTHR21358">
    <property type="entry name" value="PROTEIN MAELSTROM HOMOLOG"/>
    <property type="match status" value="1"/>
</dbReference>
<evidence type="ECO:0000256" key="4">
    <source>
        <dbReference type="ARBA" id="ARBA00022490"/>
    </source>
</evidence>
<keyword evidence="4" id="KW-0963">Cytoplasm</keyword>
<organism evidence="10 11">
    <name type="scientific">Xylocopa violacea</name>
    <name type="common">Violet carpenter bee</name>
    <name type="synonym">Apis violacea</name>
    <dbReference type="NCBI Taxonomy" id="135666"/>
    <lineage>
        <taxon>Eukaryota</taxon>
        <taxon>Metazoa</taxon>
        <taxon>Ecdysozoa</taxon>
        <taxon>Arthropoda</taxon>
        <taxon>Hexapoda</taxon>
        <taxon>Insecta</taxon>
        <taxon>Pterygota</taxon>
        <taxon>Neoptera</taxon>
        <taxon>Endopterygota</taxon>
        <taxon>Hymenoptera</taxon>
        <taxon>Apocrita</taxon>
        <taxon>Aculeata</taxon>
        <taxon>Apoidea</taxon>
        <taxon>Anthophila</taxon>
        <taxon>Apidae</taxon>
        <taxon>Xylocopa</taxon>
        <taxon>Xylocopa</taxon>
    </lineage>
</organism>
<dbReference type="EMBL" id="CAXAJV020001292">
    <property type="protein sequence ID" value="CAL7941988.1"/>
    <property type="molecule type" value="Genomic_DNA"/>
</dbReference>
<evidence type="ECO:0000256" key="6">
    <source>
        <dbReference type="ARBA" id="ARBA00023125"/>
    </source>
</evidence>
<protein>
    <recommendedName>
        <fullName evidence="9">Maelstrom domain-containing protein</fullName>
    </recommendedName>
</protein>
<dbReference type="InterPro" id="IPR024970">
    <property type="entry name" value="Maelstrom"/>
</dbReference>
<name>A0ABP1NQI3_XYLVO</name>
<keyword evidence="6" id="KW-0238">DNA-binding</keyword>
<keyword evidence="5" id="KW-0221">Differentiation</keyword>
<evidence type="ECO:0000256" key="2">
    <source>
        <dbReference type="ARBA" id="ARBA00004496"/>
    </source>
</evidence>
<keyword evidence="7" id="KW-0943">RNA-mediated gene silencing</keyword>
<keyword evidence="11" id="KW-1185">Reference proteome</keyword>
<gene>
    <name evidence="10" type="ORF">XYLVIOL_LOCUS5302</name>
</gene>
<evidence type="ECO:0000256" key="3">
    <source>
        <dbReference type="ARBA" id="ARBA00007057"/>
    </source>
</evidence>
<evidence type="ECO:0000259" key="9">
    <source>
        <dbReference type="Pfam" id="PF13017"/>
    </source>
</evidence>
<comment type="subcellular location">
    <subcellularLocation>
        <location evidence="2">Cytoplasm</location>
    </subcellularLocation>
    <subcellularLocation>
        <location evidence="1">Nucleus</location>
    </subcellularLocation>
</comment>
<keyword evidence="8" id="KW-0539">Nucleus</keyword>
<proteinExistence type="inferred from homology"/>
<sequence length="468" mass="53758">MLDWCQKQKNGKISLKEAAVDPRCNEEWRNMSSQQKGIYQARAKESKVKDQICAAPKTVLGETVKDVEAHERREKEFQENMQQYIKSVVLMGKKHNNLEKLKFIFVHVNWFFGRDVGINTYEFCPAEFALAEFSLKDGVTNIYHEILKMTIPLGWRADAIEFSQQTHQIPIELAEGQSDFCLMYNKLIKILEMNKTGNKFPPLFTIKELTPAVESLLIKMTNAGNGSIEDFLIYSVEALFAELRNAAVQDVDDQSIPLVVAETEFKKDKFSSVHDLECDFHKNIDGTSQYCSKAIVKRWGFTICDYCCEYLGITQINGVHCPFPQLYYHQDDQNNGKQDISNIDICLKNLNMVDRQKVVEMNGVSEDHRRKVSERNHNNEQQRRNLCKPLEIIDHSKPNIYMPSTTVANIPTRPLRLPKTMAQALNGVEENCNLFKKDDFPLIGGRGIKHKKQTTEIKFPLGRGRGCH</sequence>
<reference evidence="10 11" key="1">
    <citation type="submission" date="2024-08" db="EMBL/GenBank/DDBJ databases">
        <authorList>
            <person name="Will J Nash"/>
            <person name="Angela Man"/>
            <person name="Seanna McTaggart"/>
            <person name="Kendall Baker"/>
            <person name="Tom Barker"/>
            <person name="Leah Catchpole"/>
            <person name="Alex Durrant"/>
            <person name="Karim Gharbi"/>
            <person name="Naomi Irish"/>
            <person name="Gemy Kaithakottil"/>
            <person name="Debby Ku"/>
            <person name="Aaliyah Providence"/>
            <person name="Felix Shaw"/>
            <person name="David Swarbreck"/>
            <person name="Chris Watkins"/>
            <person name="Ann M. McCartney"/>
            <person name="Giulio Formenti"/>
            <person name="Alice Mouton"/>
            <person name="Noel Vella"/>
            <person name="Bjorn M von Reumont"/>
            <person name="Adriana Vella"/>
            <person name="Wilfried Haerty"/>
        </authorList>
    </citation>
    <scope>NUCLEOTIDE SEQUENCE [LARGE SCALE GENOMIC DNA]</scope>
</reference>
<dbReference type="Pfam" id="PF13017">
    <property type="entry name" value="Maelstrom"/>
    <property type="match status" value="1"/>
</dbReference>
<evidence type="ECO:0000256" key="5">
    <source>
        <dbReference type="ARBA" id="ARBA00022782"/>
    </source>
</evidence>
<comment type="similarity">
    <text evidence="3">Belongs to the maelstrom family.</text>
</comment>
<feature type="domain" description="Maelstrom" evidence="9">
    <location>
        <begin position="119"/>
        <end position="323"/>
    </location>
</feature>
<dbReference type="PANTHER" id="PTHR21358:SF4">
    <property type="entry name" value="PROTEIN MAELSTROM HOMOLOG"/>
    <property type="match status" value="1"/>
</dbReference>
<evidence type="ECO:0000256" key="7">
    <source>
        <dbReference type="ARBA" id="ARBA00023158"/>
    </source>
</evidence>
<evidence type="ECO:0000313" key="10">
    <source>
        <dbReference type="EMBL" id="CAL7941988.1"/>
    </source>
</evidence>